<dbReference type="GO" id="GO:0000324">
    <property type="term" value="C:fungal-type vacuole"/>
    <property type="evidence" value="ECO:0007669"/>
    <property type="project" value="TreeGrafter"/>
</dbReference>
<keyword evidence="5" id="KW-0325">Glycoprotein</keyword>
<feature type="transmembrane region" description="Helical" evidence="7">
    <location>
        <begin position="542"/>
        <end position="559"/>
    </location>
</feature>
<dbReference type="SUPFAM" id="SSF103473">
    <property type="entry name" value="MFS general substrate transporter"/>
    <property type="match status" value="1"/>
</dbReference>
<evidence type="ECO:0000256" key="4">
    <source>
        <dbReference type="ARBA" id="ARBA00023136"/>
    </source>
</evidence>
<feature type="transmembrane region" description="Helical" evidence="7">
    <location>
        <begin position="67"/>
        <end position="87"/>
    </location>
</feature>
<gene>
    <name evidence="8" type="ORF">CDV36_008088</name>
</gene>
<evidence type="ECO:0000256" key="3">
    <source>
        <dbReference type="ARBA" id="ARBA00022989"/>
    </source>
</evidence>
<sequence>MDDQPRRDTIDEVLPGTRRLFTDEWASVSGDSGLEKHGDIILVPPPTKSPNDPLNWSLTRKIWHSFLVCYIVALTAATSNTAGAAGVGVNEQYGISYDVFNTGAGVLFIAIGYWTLLSSPATHLYGRRILYLVGTVWGLIGNIWFGHLKNVNDTIWSQLFVGASESVAEAVVQLSLLDIWFEHQNGTSLGLYTLATTVGTYVGPLIGGHLAENIGWRWIGHVGAIASGFTLLLFYFGLEETAFERNRYLDLQQNDERDAEANSAKPDGIPVPPPAHQGGDLVTKTSREKSEDPGDVEAGVVDITESSRRSQTERNRLSVSYSQRKTYWQRIALITPASNLQGMGVRQYLFRLWHTMRIFTFPAVWFAGLQWGLQNIALSFYLTVEEDYWIGPPWNYSDAAVGNMNIPCLIGSIIGCFYGGYCSDKFILWMAKRNKGIMEAEFRLYLMVLCVVIFPLGMWLFGIGSAKGWDWPVPYVALGFIGFGYGCAGDLSITYLADSYPDMVLEGMVGVAVINNSIATIFTFVCSYWIDTGLQDCFIELGVLSFVILMLSLPMAVWGKQSRRWTLGRYITFLRIRDGMDG</sequence>
<feature type="transmembrane region" description="Helical" evidence="7">
    <location>
        <begin position="509"/>
        <end position="530"/>
    </location>
</feature>
<dbReference type="Proteomes" id="UP000277212">
    <property type="component" value="Unassembled WGS sequence"/>
</dbReference>
<dbReference type="InterPro" id="IPR011701">
    <property type="entry name" value="MFS"/>
</dbReference>
<feature type="transmembrane region" description="Helical" evidence="7">
    <location>
        <begin position="475"/>
        <end position="497"/>
    </location>
</feature>
<name>A0A3M2S3W7_9HYPO</name>
<accession>A0A3M2S3W7</accession>
<keyword evidence="2 7" id="KW-0812">Transmembrane</keyword>
<protein>
    <recommendedName>
        <fullName evidence="10">Major facilitator superfamily (MFS) profile domain-containing protein</fullName>
    </recommendedName>
</protein>
<evidence type="ECO:0000313" key="8">
    <source>
        <dbReference type="EMBL" id="RMJ12247.1"/>
    </source>
</evidence>
<evidence type="ECO:0000256" key="1">
    <source>
        <dbReference type="ARBA" id="ARBA00004141"/>
    </source>
</evidence>
<dbReference type="GO" id="GO:0005886">
    <property type="term" value="C:plasma membrane"/>
    <property type="evidence" value="ECO:0007669"/>
    <property type="project" value="TreeGrafter"/>
</dbReference>
<feature type="transmembrane region" description="Helical" evidence="7">
    <location>
        <begin position="218"/>
        <end position="238"/>
    </location>
</feature>
<feature type="region of interest" description="Disordered" evidence="6">
    <location>
        <begin position="257"/>
        <end position="309"/>
    </location>
</feature>
<feature type="transmembrane region" description="Helical" evidence="7">
    <location>
        <begin position="129"/>
        <end position="147"/>
    </location>
</feature>
<evidence type="ECO:0000256" key="2">
    <source>
        <dbReference type="ARBA" id="ARBA00022692"/>
    </source>
</evidence>
<feature type="transmembrane region" description="Helical" evidence="7">
    <location>
        <begin position="444"/>
        <end position="463"/>
    </location>
</feature>
<feature type="transmembrane region" description="Helical" evidence="7">
    <location>
        <begin position="159"/>
        <end position="177"/>
    </location>
</feature>
<dbReference type="PANTHER" id="PTHR23502:SF34">
    <property type="entry name" value="PROTEIN HOL1"/>
    <property type="match status" value="1"/>
</dbReference>
<keyword evidence="9" id="KW-1185">Reference proteome</keyword>
<dbReference type="Pfam" id="PF07690">
    <property type="entry name" value="MFS_1"/>
    <property type="match status" value="1"/>
</dbReference>
<evidence type="ECO:0000256" key="5">
    <source>
        <dbReference type="ARBA" id="ARBA00023180"/>
    </source>
</evidence>
<dbReference type="STRING" id="2010991.A0A3M2S3W7"/>
<keyword evidence="4 7" id="KW-0472">Membrane</keyword>
<reference evidence="8 9" key="1">
    <citation type="submission" date="2017-06" db="EMBL/GenBank/DDBJ databases">
        <title>Comparative genomic analysis of Ambrosia Fusariam Clade fungi.</title>
        <authorList>
            <person name="Stajich J.E."/>
            <person name="Carrillo J."/>
            <person name="Kijimoto T."/>
            <person name="Eskalen A."/>
            <person name="O'Donnell K."/>
            <person name="Kasson M."/>
        </authorList>
    </citation>
    <scope>NUCLEOTIDE SEQUENCE [LARGE SCALE GENOMIC DNA]</scope>
    <source>
        <strain evidence="8">UCR3666</strain>
    </source>
</reference>
<comment type="subcellular location">
    <subcellularLocation>
        <location evidence="1">Membrane</location>
        <topology evidence="1">Multi-pass membrane protein</topology>
    </subcellularLocation>
</comment>
<dbReference type="GO" id="GO:0022857">
    <property type="term" value="F:transmembrane transporter activity"/>
    <property type="evidence" value="ECO:0007669"/>
    <property type="project" value="InterPro"/>
</dbReference>
<dbReference type="Gene3D" id="1.20.1250.20">
    <property type="entry name" value="MFS general substrate transporter like domains"/>
    <property type="match status" value="1"/>
</dbReference>
<dbReference type="EMBL" id="NKUJ01000142">
    <property type="protein sequence ID" value="RMJ12247.1"/>
    <property type="molecule type" value="Genomic_DNA"/>
</dbReference>
<comment type="caution">
    <text evidence="8">The sequence shown here is derived from an EMBL/GenBank/DDBJ whole genome shotgun (WGS) entry which is preliminary data.</text>
</comment>
<feature type="transmembrane region" description="Helical" evidence="7">
    <location>
        <begin position="404"/>
        <end position="423"/>
    </location>
</feature>
<dbReference type="OrthoDB" id="5215911at2759"/>
<evidence type="ECO:0000313" key="9">
    <source>
        <dbReference type="Proteomes" id="UP000277212"/>
    </source>
</evidence>
<feature type="transmembrane region" description="Helical" evidence="7">
    <location>
        <begin position="99"/>
        <end position="117"/>
    </location>
</feature>
<evidence type="ECO:0000256" key="7">
    <source>
        <dbReference type="SAM" id="Phobius"/>
    </source>
</evidence>
<evidence type="ECO:0008006" key="10">
    <source>
        <dbReference type="Google" id="ProtNLM"/>
    </source>
</evidence>
<organism evidence="8 9">
    <name type="scientific">Fusarium kuroshium</name>
    <dbReference type="NCBI Taxonomy" id="2010991"/>
    <lineage>
        <taxon>Eukaryota</taxon>
        <taxon>Fungi</taxon>
        <taxon>Dikarya</taxon>
        <taxon>Ascomycota</taxon>
        <taxon>Pezizomycotina</taxon>
        <taxon>Sordariomycetes</taxon>
        <taxon>Hypocreomycetidae</taxon>
        <taxon>Hypocreales</taxon>
        <taxon>Nectriaceae</taxon>
        <taxon>Fusarium</taxon>
        <taxon>Fusarium solani species complex</taxon>
    </lineage>
</organism>
<keyword evidence="3 7" id="KW-1133">Transmembrane helix</keyword>
<dbReference type="InterPro" id="IPR036259">
    <property type="entry name" value="MFS_trans_sf"/>
</dbReference>
<proteinExistence type="predicted"/>
<evidence type="ECO:0000256" key="6">
    <source>
        <dbReference type="SAM" id="MobiDB-lite"/>
    </source>
</evidence>
<dbReference type="PANTHER" id="PTHR23502">
    <property type="entry name" value="MAJOR FACILITATOR SUPERFAMILY"/>
    <property type="match status" value="1"/>
</dbReference>
<feature type="transmembrane region" description="Helical" evidence="7">
    <location>
        <begin position="358"/>
        <end position="384"/>
    </location>
</feature>
<feature type="transmembrane region" description="Helical" evidence="7">
    <location>
        <begin position="189"/>
        <end position="206"/>
    </location>
</feature>
<dbReference type="AlphaFoldDB" id="A0A3M2S3W7"/>